<proteinExistence type="predicted"/>
<reference evidence="2" key="1">
    <citation type="submission" date="2016-12" db="EMBL/GenBank/DDBJ databases">
        <authorList>
            <person name="Moulin L."/>
        </authorList>
    </citation>
    <scope>NUCLEOTIDE SEQUENCE [LARGE SCALE GENOMIC DNA]</scope>
    <source>
        <strain evidence="2">STM 7183</strain>
    </source>
</reference>
<dbReference type="Pfam" id="PF11925">
    <property type="entry name" value="DUF3443"/>
    <property type="match status" value="1"/>
</dbReference>
<keyword evidence="1" id="KW-1133">Transmembrane helix</keyword>
<dbReference type="EMBL" id="CYGY02000056">
    <property type="protein sequence ID" value="SIT47130.1"/>
    <property type="molecule type" value="Genomic_DNA"/>
</dbReference>
<keyword evidence="3" id="KW-1185">Reference proteome</keyword>
<keyword evidence="1" id="KW-0472">Membrane</keyword>
<keyword evidence="1" id="KW-0812">Transmembrane</keyword>
<evidence type="ECO:0000313" key="2">
    <source>
        <dbReference type="EMBL" id="SIT47130.1"/>
    </source>
</evidence>
<evidence type="ECO:0000313" key="3">
    <source>
        <dbReference type="Proteomes" id="UP000195569"/>
    </source>
</evidence>
<dbReference type="AlphaFoldDB" id="A0A1N7SIF9"/>
<dbReference type="Proteomes" id="UP000195569">
    <property type="component" value="Unassembled WGS sequence"/>
</dbReference>
<evidence type="ECO:0000256" key="1">
    <source>
        <dbReference type="SAM" id="Phobius"/>
    </source>
</evidence>
<gene>
    <name evidence="2" type="ORF">BN2476_560002</name>
</gene>
<protein>
    <submittedName>
        <fullName evidence="2">Heavy-chain fibroin</fullName>
    </submittedName>
</protein>
<accession>A0A1N7SIF9</accession>
<sequence>MHRRNQRPLSTFPTAIASFVAIANFPKETFMQKFILNAALCLLLGILAACGGGGSSADNSTSTSQPSGKNGPAQNQIAVTVGPNAYNARNMLYTSVIICVPGTSNCQTIDNIQVDTASNGLRVMASALTLPLPPSTAAAGGTLTECSIFGPGAAWGPVVSADIKLAGEIAANAPIQLVADPSFAGSASAQCASNGVANLDTPAAMHANGVLGIGIHTNDCGANCASSTSSGQYFGCLANASSCAPSTVPESSQVANPISLFATDNNGASISLPSVPATGSSTVTGTLTFGIDTQANNALGSAKIYSVDNYGNFVTVFNGKTLTAFLDSGSNGLFFTDDIPQCSGNSFYCPSSTQSYSAVIQGRNGNSTTVDFNVANAVTMTGNGMYAMDSFAADAGMPTLFDWGLPFYYGRTVFMAIAGKKTAEGVGPFAAF</sequence>
<feature type="transmembrane region" description="Helical" evidence="1">
    <location>
        <begin position="34"/>
        <end position="54"/>
    </location>
</feature>
<organism evidence="2 3">
    <name type="scientific">Paraburkholderia piptadeniae</name>
    <dbReference type="NCBI Taxonomy" id="1701573"/>
    <lineage>
        <taxon>Bacteria</taxon>
        <taxon>Pseudomonadati</taxon>
        <taxon>Pseudomonadota</taxon>
        <taxon>Betaproteobacteria</taxon>
        <taxon>Burkholderiales</taxon>
        <taxon>Burkholderiaceae</taxon>
        <taxon>Paraburkholderia</taxon>
    </lineage>
</organism>
<comment type="caution">
    <text evidence="2">The sequence shown here is derived from an EMBL/GenBank/DDBJ whole genome shotgun (WGS) entry which is preliminary data.</text>
</comment>
<name>A0A1N7SIF9_9BURK</name>
<dbReference type="InterPro" id="IPR021847">
    <property type="entry name" value="DUF3443"/>
</dbReference>